<dbReference type="GO" id="GO:0032196">
    <property type="term" value="P:transposition"/>
    <property type="evidence" value="ECO:0007669"/>
    <property type="project" value="InterPro"/>
</dbReference>
<evidence type="ECO:0000313" key="2">
    <source>
        <dbReference type="EnsemblPlants" id="ORGLA02G0165400.1"/>
    </source>
</evidence>
<dbReference type="HOGENOM" id="CLU_675076_0_0_1"/>
<name>I1P0Z8_ORYGL</name>
<accession>I1P0Z8</accession>
<dbReference type="PANTHER" id="PTHR33157">
    <property type="entry name" value="AUTONOMOUS TRANSPOSABLE ELEMENT EN-1 MOSAIC PROTEIN-RELATED"/>
    <property type="match status" value="1"/>
</dbReference>
<dbReference type="AlphaFoldDB" id="I1P0Z8"/>
<feature type="region of interest" description="Disordered" evidence="1">
    <location>
        <begin position="1"/>
        <end position="60"/>
    </location>
</feature>
<feature type="compositionally biased region" description="Acidic residues" evidence="1">
    <location>
        <begin position="338"/>
        <end position="391"/>
    </location>
</feature>
<dbReference type="PANTHER" id="PTHR33157:SF8">
    <property type="entry name" value="OS11G0485000 PROTEIN"/>
    <property type="match status" value="1"/>
</dbReference>
<dbReference type="OMA" id="NRAWERQ"/>
<sequence>MSRRLRHRPQPQSEGSSRQTGSASSAQAGNGGSSPTNVEDDESNTRARTGCGDRLEEADRPRIVPAGDAFEVYPYISSRRPSTVQGALLRKFYPGAFGLVECRTPALTWRDYKRSTNERIMSPADRVLKEFWYRFKCDPTDKVEADKVLEQNFKKKVPQQHTKGGQQGLAATWQHTHRMQQGKNEQLCNQRAEEAWGCLSRGMEREYGPNWQVEKPDLDANVIYNSTGRMPHGRLAIANEAISNKDKDAIKSRKRAVTPPPSRVSAREIYQQKKIKCLERDNASYRGLECVVRALAAKGGLDYETLVRQYAPELASSTKDVGSAPDHHEAEYQHDQSDVDQEGGNDIGEDEGNDFDLEEGNEILDYEDNDFDLGEGNEIPEGEGNGDDTDGDYGMSESDHEDIDLWII</sequence>
<evidence type="ECO:0000313" key="3">
    <source>
        <dbReference type="Proteomes" id="UP000007306"/>
    </source>
</evidence>
<evidence type="ECO:0000256" key="1">
    <source>
        <dbReference type="SAM" id="MobiDB-lite"/>
    </source>
</evidence>
<dbReference type="Proteomes" id="UP000007306">
    <property type="component" value="Chromosome 2"/>
</dbReference>
<dbReference type="Gramene" id="ORGLA02G0165400.1">
    <property type="protein sequence ID" value="ORGLA02G0165400.1"/>
    <property type="gene ID" value="ORGLA02G0165400"/>
</dbReference>
<feature type="compositionally biased region" description="Low complexity" evidence="1">
    <location>
        <begin position="13"/>
        <end position="28"/>
    </location>
</feature>
<dbReference type="EnsemblPlants" id="ORGLA02G0165400.1">
    <property type="protein sequence ID" value="ORGLA02G0165400.1"/>
    <property type="gene ID" value="ORGLA02G0165400"/>
</dbReference>
<protein>
    <submittedName>
        <fullName evidence="2">Uncharacterized protein</fullName>
    </submittedName>
</protein>
<keyword evidence="3" id="KW-1185">Reference proteome</keyword>
<feature type="compositionally biased region" description="Basic and acidic residues" evidence="1">
    <location>
        <begin position="51"/>
        <end position="60"/>
    </location>
</feature>
<proteinExistence type="predicted"/>
<feature type="compositionally biased region" description="Basic and acidic residues" evidence="1">
    <location>
        <begin position="325"/>
        <end position="337"/>
    </location>
</feature>
<feature type="compositionally biased region" description="Acidic residues" evidence="1">
    <location>
        <begin position="399"/>
        <end position="408"/>
    </location>
</feature>
<dbReference type="eggNOG" id="ENOG502R3A7">
    <property type="taxonomic scope" value="Eukaryota"/>
</dbReference>
<feature type="region of interest" description="Disordered" evidence="1">
    <location>
        <begin position="317"/>
        <end position="408"/>
    </location>
</feature>
<organism evidence="2 3">
    <name type="scientific">Oryza glaberrima</name>
    <name type="common">African rice</name>
    <dbReference type="NCBI Taxonomy" id="4538"/>
    <lineage>
        <taxon>Eukaryota</taxon>
        <taxon>Viridiplantae</taxon>
        <taxon>Streptophyta</taxon>
        <taxon>Embryophyta</taxon>
        <taxon>Tracheophyta</taxon>
        <taxon>Spermatophyta</taxon>
        <taxon>Magnoliopsida</taxon>
        <taxon>Liliopsida</taxon>
        <taxon>Poales</taxon>
        <taxon>Poaceae</taxon>
        <taxon>BOP clade</taxon>
        <taxon>Oryzoideae</taxon>
        <taxon>Oryzeae</taxon>
        <taxon>Oryzinae</taxon>
        <taxon>Oryza</taxon>
    </lineage>
</organism>
<dbReference type="InterPro" id="IPR039266">
    <property type="entry name" value="EN-1/SPM"/>
</dbReference>
<reference evidence="2" key="1">
    <citation type="submission" date="2015-06" db="UniProtKB">
        <authorList>
            <consortium name="EnsemblPlants"/>
        </authorList>
    </citation>
    <scope>IDENTIFICATION</scope>
</reference>
<reference evidence="2 3" key="2">
    <citation type="submission" date="2018-04" db="EMBL/GenBank/DDBJ databases">
        <title>OglaRS2 (Oryza glaberrima Reference Sequence Version 2).</title>
        <authorList>
            <person name="Zhang J."/>
            <person name="Kudrna D."/>
            <person name="Lee S."/>
            <person name="Talag J."/>
            <person name="Rajasekar S."/>
            <person name="Wing R.A."/>
        </authorList>
    </citation>
    <scope>NUCLEOTIDE SEQUENCE [LARGE SCALE GENOMIC DNA]</scope>
    <source>
        <strain evidence="2 3">cv. IRGC 96717</strain>
    </source>
</reference>